<evidence type="ECO:0008006" key="3">
    <source>
        <dbReference type="Google" id="ProtNLM"/>
    </source>
</evidence>
<dbReference type="OrthoDB" id="858177at2759"/>
<reference evidence="1" key="1">
    <citation type="journal article" date="2020" name="bioRxiv">
        <title>Hybrid origin of Populus tomentosa Carr. identified through genome sequencing and phylogenomic analysis.</title>
        <authorList>
            <person name="An X."/>
            <person name="Gao K."/>
            <person name="Chen Z."/>
            <person name="Li J."/>
            <person name="Yang X."/>
            <person name="Yang X."/>
            <person name="Zhou J."/>
            <person name="Guo T."/>
            <person name="Zhao T."/>
            <person name="Huang S."/>
            <person name="Miao D."/>
            <person name="Khan W.U."/>
            <person name="Rao P."/>
            <person name="Ye M."/>
            <person name="Lei B."/>
            <person name="Liao W."/>
            <person name="Wang J."/>
            <person name="Ji L."/>
            <person name="Li Y."/>
            <person name="Guo B."/>
            <person name="Mustafa N.S."/>
            <person name="Li S."/>
            <person name="Yun Q."/>
            <person name="Keller S.R."/>
            <person name="Mao J."/>
            <person name="Zhang R."/>
            <person name="Strauss S.H."/>
        </authorList>
    </citation>
    <scope>NUCLEOTIDE SEQUENCE</scope>
    <source>
        <strain evidence="1">GM15</strain>
        <tissue evidence="1">Leaf</tissue>
    </source>
</reference>
<dbReference type="AlphaFoldDB" id="A0A8X7ZP58"/>
<keyword evidence="2" id="KW-1185">Reference proteome</keyword>
<evidence type="ECO:0000313" key="1">
    <source>
        <dbReference type="EMBL" id="KAG6771422.1"/>
    </source>
</evidence>
<dbReference type="EMBL" id="JAAWWB010000011">
    <property type="protein sequence ID" value="KAG6771422.1"/>
    <property type="molecule type" value="Genomic_DNA"/>
</dbReference>
<protein>
    <recommendedName>
        <fullName evidence="3">Peptidylprolyl isomerase</fullName>
    </recommendedName>
</protein>
<gene>
    <name evidence="1" type="ORF">POTOM_022784</name>
</gene>
<name>A0A8X7ZP58_POPTO</name>
<organism evidence="1 2">
    <name type="scientific">Populus tomentosa</name>
    <name type="common">Chinese white poplar</name>
    <dbReference type="NCBI Taxonomy" id="118781"/>
    <lineage>
        <taxon>Eukaryota</taxon>
        <taxon>Viridiplantae</taxon>
        <taxon>Streptophyta</taxon>
        <taxon>Embryophyta</taxon>
        <taxon>Tracheophyta</taxon>
        <taxon>Spermatophyta</taxon>
        <taxon>Magnoliopsida</taxon>
        <taxon>eudicotyledons</taxon>
        <taxon>Gunneridae</taxon>
        <taxon>Pentapetalae</taxon>
        <taxon>rosids</taxon>
        <taxon>fabids</taxon>
        <taxon>Malpighiales</taxon>
        <taxon>Salicaceae</taxon>
        <taxon>Saliceae</taxon>
        <taxon>Populus</taxon>
    </lineage>
</organism>
<evidence type="ECO:0000313" key="2">
    <source>
        <dbReference type="Proteomes" id="UP000886885"/>
    </source>
</evidence>
<sequence>MVNPFTGPDSTASHFFIAAKKFLLDGKRVTFGKVSRGTDIVLTYWHVASEGIISLKVSSWIVGKVLRGETWNIKLLQRSQLILTGQLTWTQSQMIFLGGWRSQYDDDDDYINLCHKISWLPQVLLSFTVPSRLYILLVQGFLLADFALENINIYKAAKFLERQARKT</sequence>
<proteinExistence type="predicted"/>
<comment type="caution">
    <text evidence="1">The sequence shown here is derived from an EMBL/GenBank/DDBJ whole genome shotgun (WGS) entry which is preliminary data.</text>
</comment>
<dbReference type="Proteomes" id="UP000886885">
    <property type="component" value="Chromosome 6A"/>
</dbReference>
<accession>A0A8X7ZP58</accession>